<evidence type="ECO:0000256" key="1">
    <source>
        <dbReference type="SAM" id="MobiDB-lite"/>
    </source>
</evidence>
<dbReference type="EnsemblMetazoa" id="tetur03g01500.1">
    <property type="protein sequence ID" value="tetur03g01500.1"/>
    <property type="gene ID" value="tetur03g01500"/>
</dbReference>
<dbReference type="HOGENOM" id="CLU_364985_0_0_1"/>
<keyword evidence="3" id="KW-1185">Reference proteome</keyword>
<feature type="compositionally biased region" description="Polar residues" evidence="1">
    <location>
        <begin position="119"/>
        <end position="135"/>
    </location>
</feature>
<feature type="region of interest" description="Disordered" evidence="1">
    <location>
        <begin position="100"/>
        <end position="135"/>
    </location>
</feature>
<dbReference type="Proteomes" id="UP000015104">
    <property type="component" value="Unassembled WGS sequence"/>
</dbReference>
<proteinExistence type="predicted"/>
<feature type="compositionally biased region" description="Low complexity" evidence="1">
    <location>
        <begin position="384"/>
        <end position="404"/>
    </location>
</feature>
<reference evidence="2" key="2">
    <citation type="submission" date="2015-06" db="UniProtKB">
        <authorList>
            <consortium name="EnsemblMetazoa"/>
        </authorList>
    </citation>
    <scope>IDENTIFICATION</scope>
</reference>
<dbReference type="EMBL" id="CAEY01001109">
    <property type="status" value="NOT_ANNOTATED_CDS"/>
    <property type="molecule type" value="Genomic_DNA"/>
</dbReference>
<feature type="region of interest" description="Disordered" evidence="1">
    <location>
        <begin position="634"/>
        <end position="654"/>
    </location>
</feature>
<protein>
    <submittedName>
        <fullName evidence="2">Uncharacterized protein</fullName>
    </submittedName>
</protein>
<feature type="region of interest" description="Disordered" evidence="1">
    <location>
        <begin position="363"/>
        <end position="411"/>
    </location>
</feature>
<feature type="compositionally biased region" description="Polar residues" evidence="1">
    <location>
        <begin position="100"/>
        <end position="110"/>
    </location>
</feature>
<feature type="region of interest" description="Disordered" evidence="1">
    <location>
        <begin position="256"/>
        <end position="292"/>
    </location>
</feature>
<organism evidence="2 3">
    <name type="scientific">Tetranychus urticae</name>
    <name type="common">Two-spotted spider mite</name>
    <dbReference type="NCBI Taxonomy" id="32264"/>
    <lineage>
        <taxon>Eukaryota</taxon>
        <taxon>Metazoa</taxon>
        <taxon>Ecdysozoa</taxon>
        <taxon>Arthropoda</taxon>
        <taxon>Chelicerata</taxon>
        <taxon>Arachnida</taxon>
        <taxon>Acari</taxon>
        <taxon>Acariformes</taxon>
        <taxon>Trombidiformes</taxon>
        <taxon>Prostigmata</taxon>
        <taxon>Eleutherengona</taxon>
        <taxon>Raphignathae</taxon>
        <taxon>Tetranychoidea</taxon>
        <taxon>Tetranychidae</taxon>
        <taxon>Tetranychus</taxon>
    </lineage>
</organism>
<feature type="compositionally biased region" description="Polar residues" evidence="1">
    <location>
        <begin position="493"/>
        <end position="510"/>
    </location>
</feature>
<feature type="compositionally biased region" description="Basic and acidic residues" evidence="1">
    <location>
        <begin position="280"/>
        <end position="292"/>
    </location>
</feature>
<dbReference type="AlphaFoldDB" id="T1JYT5"/>
<feature type="region of interest" description="Disordered" evidence="1">
    <location>
        <begin position="493"/>
        <end position="513"/>
    </location>
</feature>
<evidence type="ECO:0000313" key="3">
    <source>
        <dbReference type="Proteomes" id="UP000015104"/>
    </source>
</evidence>
<sequence>MIVPHFWTPLHDNVITWFALIEGFLLPISLYLTDDNFRDAVKLSFRRHRSGSCHANQEKYKPSSGMINKPGFTFHYNDFVLIDKPYLGLMKSSEAKRSPSTLNLVSSSRSPYPGRHSTEILSNQGKLQSNNRVNGSSNIKPSGLFGLGNHSKGQLARKSSHLSYIMSAEFCKKQQQSGFSYDSPSGKRFGPFFTNHNSTLNSNLTRSDDSMRKEKLGSSIARLSPMAWSVNGDNWHFSLVDRKLASAMELNDSNEVAHNVNDDDGKGRLIDKLSRKRKGESKDYSKSKDRFGDDVDDDGEHIYATLKVRSIGDSNSDYGCKEVTKPAVNSMVTDNSGFDDASISRLSFTTNANDDFEFHDTRESGSTIYSKPTNFGKMEEESGDSTSSGEDVSIITSDSCSSSDSDSDNHFNHQHLQSQIHLKGGINNFFSQIPIAAHQNRRHYSSQMLPGPNYHVNHLQMDKGNFYANKTANITAANPMLGYNRNKSRSISQITNPNGGNLNDYASNNKGGEEKRRGWQFFSASDLHSLENKGNENGQLKQDAYFINPLNSNKMKSQFDGHAVDGAIGSRRTMSETNLTPAKSISQLIQQQQQQQQQQLIYGSRDAGLYQLTRSTHNRIHLPFDPNYPHHLNQQHDTNTSISTNSSVNSSGIGDHNKRFANLIMTGANGDRRLERISSFSKNRPRIRAQKYQLYRRAAKRQDSIKELSVDYRRNCVGSRLSLTQQDLMSGPSEQLGAFVSVKSMPDLTINSYLPIYNQLSSSKK</sequence>
<name>T1JYT5_TETUR</name>
<evidence type="ECO:0000313" key="2">
    <source>
        <dbReference type="EnsemblMetazoa" id="tetur03g01500.1"/>
    </source>
</evidence>
<feature type="compositionally biased region" description="Polar residues" evidence="1">
    <location>
        <begin position="364"/>
        <end position="373"/>
    </location>
</feature>
<accession>T1JYT5</accession>
<reference evidence="3" key="1">
    <citation type="submission" date="2011-08" db="EMBL/GenBank/DDBJ databases">
        <authorList>
            <person name="Rombauts S."/>
        </authorList>
    </citation>
    <scope>NUCLEOTIDE SEQUENCE</scope>
    <source>
        <strain evidence="3">London</strain>
    </source>
</reference>
<feature type="compositionally biased region" description="Basic and acidic residues" evidence="1">
    <location>
        <begin position="260"/>
        <end position="273"/>
    </location>
</feature>
<feature type="compositionally biased region" description="Low complexity" evidence="1">
    <location>
        <begin position="638"/>
        <end position="651"/>
    </location>
</feature>